<evidence type="ECO:0000313" key="3">
    <source>
        <dbReference type="Proteomes" id="UP001231189"/>
    </source>
</evidence>
<keyword evidence="3" id="KW-1185">Reference proteome</keyword>
<comment type="caution">
    <text evidence="2">The sequence shown here is derived from an EMBL/GenBank/DDBJ whole genome shotgun (WGS) entry which is preliminary data.</text>
</comment>
<protein>
    <recommendedName>
        <fullName evidence="1">KIB1-4 beta-propeller domain-containing protein</fullName>
    </recommendedName>
</protein>
<dbReference type="EMBL" id="JAUUTY010000002">
    <property type="protein sequence ID" value="KAK1679078.1"/>
    <property type="molecule type" value="Genomic_DNA"/>
</dbReference>
<gene>
    <name evidence="2" type="ORF">QYE76_039926</name>
</gene>
<evidence type="ECO:0000259" key="1">
    <source>
        <dbReference type="Pfam" id="PF03478"/>
    </source>
</evidence>
<reference evidence="2" key="1">
    <citation type="submission" date="2023-07" db="EMBL/GenBank/DDBJ databases">
        <title>A chromosome-level genome assembly of Lolium multiflorum.</title>
        <authorList>
            <person name="Chen Y."/>
            <person name="Copetti D."/>
            <person name="Kolliker R."/>
            <person name="Studer B."/>
        </authorList>
    </citation>
    <scope>NUCLEOTIDE SEQUENCE</scope>
    <source>
        <strain evidence="2">02402/16</strain>
        <tissue evidence="2">Leaf</tissue>
    </source>
</reference>
<proteinExistence type="predicted"/>
<dbReference type="PANTHER" id="PTHR33165:SF101">
    <property type="entry name" value="F-BOX DOMAIN-CONTAINING PROTEIN"/>
    <property type="match status" value="1"/>
</dbReference>
<accession>A0AAD8TBW8</accession>
<dbReference type="Pfam" id="PF03478">
    <property type="entry name" value="Beta-prop_KIB1-4"/>
    <property type="match status" value="1"/>
</dbReference>
<dbReference type="Proteomes" id="UP001231189">
    <property type="component" value="Unassembled WGS sequence"/>
</dbReference>
<organism evidence="2 3">
    <name type="scientific">Lolium multiflorum</name>
    <name type="common">Italian ryegrass</name>
    <name type="synonym">Lolium perenne subsp. multiflorum</name>
    <dbReference type="NCBI Taxonomy" id="4521"/>
    <lineage>
        <taxon>Eukaryota</taxon>
        <taxon>Viridiplantae</taxon>
        <taxon>Streptophyta</taxon>
        <taxon>Embryophyta</taxon>
        <taxon>Tracheophyta</taxon>
        <taxon>Spermatophyta</taxon>
        <taxon>Magnoliopsida</taxon>
        <taxon>Liliopsida</taxon>
        <taxon>Poales</taxon>
        <taxon>Poaceae</taxon>
        <taxon>BOP clade</taxon>
        <taxon>Pooideae</taxon>
        <taxon>Poodae</taxon>
        <taxon>Poeae</taxon>
        <taxon>Poeae Chloroplast Group 2 (Poeae type)</taxon>
        <taxon>Loliodinae</taxon>
        <taxon>Loliinae</taxon>
        <taxon>Lolium</taxon>
    </lineage>
</organism>
<evidence type="ECO:0000313" key="2">
    <source>
        <dbReference type="EMBL" id="KAK1679078.1"/>
    </source>
</evidence>
<dbReference type="AlphaFoldDB" id="A0AAD8TBW8"/>
<sequence>MLCWHHRKSFSRAVELSDEHMEGGGHVGEEAQTRRDWANLAADVVRDVAARLLIPDSPRPAVGEFNCLRAVCKTWRGYIDDCSLDTRFRPRGWSPVRDPPPESGCRCRLRHASSGVRAYVDLDALYTNYLFGVADGLLVVRDKQCANIVRLLNPLTGMLTEFPPITEVRAYDGSEPESGVVDALKLYFSNRRATVFPYCAGIDDSTSPPSLVLCVSDDRTCYVVYAKPGDQHWVSVHQQMGISLSADLHRIALTLRPLPGTCIPKTIIYLYVTYLG</sequence>
<dbReference type="PANTHER" id="PTHR33165">
    <property type="entry name" value="F-BOX DOMAIN CONTAINING PROTEIN-LIKE-RELATED"/>
    <property type="match status" value="1"/>
</dbReference>
<dbReference type="InterPro" id="IPR005174">
    <property type="entry name" value="KIB1-4_b-propeller"/>
</dbReference>
<feature type="domain" description="KIB1-4 beta-propeller" evidence="1">
    <location>
        <begin position="125"/>
        <end position="239"/>
    </location>
</feature>
<name>A0AAD8TBW8_LOLMU</name>